<gene>
    <name evidence="1" type="ORF">RHGRI_034174</name>
</gene>
<accession>A0AAV6I550</accession>
<comment type="caution">
    <text evidence="1">The sequence shown here is derived from an EMBL/GenBank/DDBJ whole genome shotgun (WGS) entry which is preliminary data.</text>
</comment>
<reference evidence="1" key="1">
    <citation type="submission" date="2020-08" db="EMBL/GenBank/DDBJ databases">
        <title>Plant Genome Project.</title>
        <authorList>
            <person name="Zhang R.-G."/>
        </authorList>
    </citation>
    <scope>NUCLEOTIDE SEQUENCE</scope>
    <source>
        <strain evidence="1">WSP0</strain>
        <tissue evidence="1">Leaf</tissue>
    </source>
</reference>
<dbReference type="AlphaFoldDB" id="A0AAV6I550"/>
<organism evidence="1 2">
    <name type="scientific">Rhododendron griersonianum</name>
    <dbReference type="NCBI Taxonomy" id="479676"/>
    <lineage>
        <taxon>Eukaryota</taxon>
        <taxon>Viridiplantae</taxon>
        <taxon>Streptophyta</taxon>
        <taxon>Embryophyta</taxon>
        <taxon>Tracheophyta</taxon>
        <taxon>Spermatophyta</taxon>
        <taxon>Magnoliopsida</taxon>
        <taxon>eudicotyledons</taxon>
        <taxon>Gunneridae</taxon>
        <taxon>Pentapetalae</taxon>
        <taxon>asterids</taxon>
        <taxon>Ericales</taxon>
        <taxon>Ericaceae</taxon>
        <taxon>Ericoideae</taxon>
        <taxon>Rhodoreae</taxon>
        <taxon>Rhododendron</taxon>
    </lineage>
</organism>
<name>A0AAV6I550_9ERIC</name>
<protein>
    <submittedName>
        <fullName evidence="1">Uncharacterized protein</fullName>
    </submittedName>
</protein>
<dbReference type="Proteomes" id="UP000823749">
    <property type="component" value="Chromosome 12"/>
</dbReference>
<evidence type="ECO:0000313" key="1">
    <source>
        <dbReference type="EMBL" id="KAG5521854.1"/>
    </source>
</evidence>
<sequence length="65" mass="7397">MKKRDNNSTLEMLACAKSMGARVATIASAGDVSLYETSLVPRFIPWLEIHHWLNNHLVMPFWALL</sequence>
<dbReference type="EMBL" id="JACTNZ010000012">
    <property type="protein sequence ID" value="KAG5521854.1"/>
    <property type="molecule type" value="Genomic_DNA"/>
</dbReference>
<evidence type="ECO:0000313" key="2">
    <source>
        <dbReference type="Proteomes" id="UP000823749"/>
    </source>
</evidence>
<proteinExistence type="predicted"/>
<keyword evidence="2" id="KW-1185">Reference proteome</keyword>